<dbReference type="InterPro" id="IPR000276">
    <property type="entry name" value="GPCR_Rhodpsn"/>
</dbReference>
<dbReference type="SUPFAM" id="SSF81321">
    <property type="entry name" value="Family A G protein-coupled receptor-like"/>
    <property type="match status" value="1"/>
</dbReference>
<keyword evidence="5 9" id="KW-0472">Membrane</keyword>
<evidence type="ECO:0000256" key="2">
    <source>
        <dbReference type="ARBA" id="ARBA00022692"/>
    </source>
</evidence>
<evidence type="ECO:0000256" key="6">
    <source>
        <dbReference type="ARBA" id="ARBA00023170"/>
    </source>
</evidence>
<dbReference type="Gene3D" id="1.20.1070.10">
    <property type="entry name" value="Rhodopsin 7-helix transmembrane proteins"/>
    <property type="match status" value="1"/>
</dbReference>
<dbReference type="Proteomes" id="UP000261620">
    <property type="component" value="Unplaced"/>
</dbReference>
<evidence type="ECO:0000256" key="3">
    <source>
        <dbReference type="ARBA" id="ARBA00022989"/>
    </source>
</evidence>
<evidence type="ECO:0000256" key="4">
    <source>
        <dbReference type="ARBA" id="ARBA00023040"/>
    </source>
</evidence>
<feature type="transmembrane region" description="Helical" evidence="9">
    <location>
        <begin position="59"/>
        <end position="77"/>
    </location>
</feature>
<evidence type="ECO:0000313" key="11">
    <source>
        <dbReference type="Proteomes" id="UP000261620"/>
    </source>
</evidence>
<evidence type="ECO:0000256" key="5">
    <source>
        <dbReference type="ARBA" id="ARBA00023136"/>
    </source>
</evidence>
<reference evidence="10" key="1">
    <citation type="submission" date="2025-08" db="UniProtKB">
        <authorList>
            <consortium name="Ensembl"/>
        </authorList>
    </citation>
    <scope>IDENTIFICATION</scope>
</reference>
<keyword evidence="6" id="KW-0675">Receptor</keyword>
<evidence type="ECO:0000256" key="1">
    <source>
        <dbReference type="ARBA" id="ARBA00004141"/>
    </source>
</evidence>
<reference evidence="10" key="2">
    <citation type="submission" date="2025-09" db="UniProtKB">
        <authorList>
            <consortium name="Ensembl"/>
        </authorList>
    </citation>
    <scope>IDENTIFICATION</scope>
</reference>
<evidence type="ECO:0000256" key="8">
    <source>
        <dbReference type="ARBA" id="ARBA00023224"/>
    </source>
</evidence>
<evidence type="ECO:0000256" key="7">
    <source>
        <dbReference type="ARBA" id="ARBA00023180"/>
    </source>
</evidence>
<keyword evidence="8" id="KW-0807">Transducer</keyword>
<dbReference type="GO" id="GO:0035025">
    <property type="term" value="P:positive regulation of Rho protein signal transduction"/>
    <property type="evidence" value="ECO:0007669"/>
    <property type="project" value="TreeGrafter"/>
</dbReference>
<keyword evidence="11" id="KW-1185">Reference proteome</keyword>
<feature type="transmembrane region" description="Helical" evidence="9">
    <location>
        <begin position="112"/>
        <end position="130"/>
    </location>
</feature>
<keyword evidence="7" id="KW-0325">Glycoprotein</keyword>
<dbReference type="GO" id="GO:0005886">
    <property type="term" value="C:plasma membrane"/>
    <property type="evidence" value="ECO:0007669"/>
    <property type="project" value="TreeGrafter"/>
</dbReference>
<dbReference type="PANTHER" id="PTHR24232:SF101">
    <property type="entry name" value="G-PROTEIN COUPLED RECEPTOR 35-LIKE"/>
    <property type="match status" value="1"/>
</dbReference>
<name>A0A3Q3WMW2_MOLML</name>
<dbReference type="GO" id="GO:0007200">
    <property type="term" value="P:phospholipase C-activating G protein-coupled receptor signaling pathway"/>
    <property type="evidence" value="ECO:0007669"/>
    <property type="project" value="TreeGrafter"/>
</dbReference>
<keyword evidence="2 9" id="KW-0812">Transmembrane</keyword>
<accession>A0A3Q3WMW2</accession>
<dbReference type="AlphaFoldDB" id="A0A3Q3WMW2"/>
<dbReference type="PRINTS" id="PR00237">
    <property type="entry name" value="GPCRRHODOPSN"/>
</dbReference>
<dbReference type="Ensembl" id="ENSMMOT00000013970.1">
    <property type="protein sequence ID" value="ENSMMOP00000013747.1"/>
    <property type="gene ID" value="ENSMMOG00000010529.1"/>
</dbReference>
<evidence type="ECO:0000313" key="10">
    <source>
        <dbReference type="Ensembl" id="ENSMMOP00000013747.1"/>
    </source>
</evidence>
<proteinExistence type="predicted"/>
<keyword evidence="4" id="KW-0297">G-protein coupled receptor</keyword>
<organism evidence="10 11">
    <name type="scientific">Mola mola</name>
    <name type="common">Ocean sunfish</name>
    <name type="synonym">Tetraodon mola</name>
    <dbReference type="NCBI Taxonomy" id="94237"/>
    <lineage>
        <taxon>Eukaryota</taxon>
        <taxon>Metazoa</taxon>
        <taxon>Chordata</taxon>
        <taxon>Craniata</taxon>
        <taxon>Vertebrata</taxon>
        <taxon>Euteleostomi</taxon>
        <taxon>Actinopterygii</taxon>
        <taxon>Neopterygii</taxon>
        <taxon>Teleostei</taxon>
        <taxon>Neoteleostei</taxon>
        <taxon>Acanthomorphata</taxon>
        <taxon>Eupercaria</taxon>
        <taxon>Tetraodontiformes</taxon>
        <taxon>Molidae</taxon>
        <taxon>Mola</taxon>
    </lineage>
</organism>
<evidence type="ECO:0008006" key="12">
    <source>
        <dbReference type="Google" id="ProtNLM"/>
    </source>
</evidence>
<dbReference type="PANTHER" id="PTHR24232">
    <property type="entry name" value="G-PROTEIN COUPLED RECEPTOR"/>
    <property type="match status" value="1"/>
</dbReference>
<protein>
    <recommendedName>
        <fullName evidence="12">G-protein coupled receptors family 1 profile domain-containing protein</fullName>
    </recommendedName>
</protein>
<dbReference type="GO" id="GO:0004930">
    <property type="term" value="F:G protein-coupled receptor activity"/>
    <property type="evidence" value="ECO:0007669"/>
    <property type="project" value="UniProtKB-KW"/>
</dbReference>
<keyword evidence="3 9" id="KW-1133">Transmembrane helix</keyword>
<evidence type="ECO:0000256" key="9">
    <source>
        <dbReference type="SAM" id="Phobius"/>
    </source>
</evidence>
<comment type="subcellular location">
    <subcellularLocation>
        <location evidence="1">Membrane</location>
        <topology evidence="1">Multi-pass membrane protein</topology>
    </subcellularLocation>
</comment>
<sequence length="255" mass="29111">NMSTPSFLKGHQSSRVVSFRQYFPSLVERIFTTSPPPSGFGLLPSYFITKWNTWTDTHVYMFNLAIADFALILFLPFRIYDVFICLSKTFLTSSILSTAAISAHRYLAIKRAVTTCLALWGVVLTISAVFQEEKYPNRLWTCYERCKVRPLQLRFVFTLVFPGFLLDHLCSKCTTGTALANMIVFIVCYKPIHVGFLVNYSYSPPPVWQSGFLPAHVYVIVSEWIASTNCCFDSISYYFLTRTFLILGGLLKKTN</sequence>